<name>A0ABN9YRN9_9LACO</name>
<reference evidence="1 2" key="1">
    <citation type="submission" date="2023-10" db="EMBL/GenBank/DDBJ databases">
        <authorList>
            <person name="Botero Cardona J."/>
        </authorList>
    </citation>
    <scope>NUCLEOTIDE SEQUENCE [LARGE SCALE GENOMIC DNA]</scope>
    <source>
        <strain evidence="1 2">R-82641</strain>
    </source>
</reference>
<proteinExistence type="predicted"/>
<keyword evidence="2" id="KW-1185">Reference proteome</keyword>
<sequence>MDKIIFQKETMNEQLTETLYAVESHMGGVYFDNFDLDVDDIYSCDSDEDPYYCETCGDSDWPLGPVDTPLEMLALIVEKYDWREDIREMSEEDIAKDLERLVIDGGEKIVVEKRDFNYALKALIEYRDKQKAGG</sequence>
<gene>
    <name evidence="1" type="ORF">R82641_BJNNKPBH_00755</name>
</gene>
<accession>A0ABN9YRN9</accession>
<evidence type="ECO:0000313" key="2">
    <source>
        <dbReference type="Proteomes" id="UP001314200"/>
    </source>
</evidence>
<dbReference type="EMBL" id="CAUZLY010000006">
    <property type="protein sequence ID" value="CAK1240917.1"/>
    <property type="molecule type" value="Genomic_DNA"/>
</dbReference>
<dbReference type="RefSeq" id="WP_338347906.1">
    <property type="nucleotide sequence ID" value="NZ_CAUZLY010000006.1"/>
</dbReference>
<evidence type="ECO:0000313" key="1">
    <source>
        <dbReference type="EMBL" id="CAK1240917.1"/>
    </source>
</evidence>
<dbReference type="Proteomes" id="UP001314200">
    <property type="component" value="Unassembled WGS sequence"/>
</dbReference>
<comment type="caution">
    <text evidence="1">The sequence shown here is derived from an EMBL/GenBank/DDBJ whole genome shotgun (WGS) entry which is preliminary data.</text>
</comment>
<protein>
    <submittedName>
        <fullName evidence="1">Uncharacterized protein</fullName>
    </submittedName>
</protein>
<organism evidence="1 2">
    <name type="scientific">Fructobacillus cardui</name>
    <dbReference type="NCBI Taxonomy" id="2893170"/>
    <lineage>
        <taxon>Bacteria</taxon>
        <taxon>Bacillati</taxon>
        <taxon>Bacillota</taxon>
        <taxon>Bacilli</taxon>
        <taxon>Lactobacillales</taxon>
        <taxon>Lactobacillaceae</taxon>
        <taxon>Fructobacillus</taxon>
    </lineage>
</organism>